<dbReference type="EMBL" id="JAUJEA010000002">
    <property type="protein sequence ID" value="MDN5201267.1"/>
    <property type="molecule type" value="Genomic_DNA"/>
</dbReference>
<keyword evidence="2" id="KW-1185">Reference proteome</keyword>
<evidence type="ECO:0000313" key="2">
    <source>
        <dbReference type="Proteomes" id="UP001172082"/>
    </source>
</evidence>
<sequence length="88" mass="10001">MARRQIKCTTKNLSREVTHVGGQDTYGTSFYEVERDAVYHIENNIHSYFTRVDGREAEVLVVTINGVKHLRTSSDGTTRNNLSQLPDC</sequence>
<proteinExistence type="predicted"/>
<dbReference type="Pfam" id="PF13031">
    <property type="entry name" value="DUF3892"/>
    <property type="match status" value="1"/>
</dbReference>
<dbReference type="RefSeq" id="WP_346751293.1">
    <property type="nucleotide sequence ID" value="NZ_JAUJEA010000002.1"/>
</dbReference>
<dbReference type="Proteomes" id="UP001172082">
    <property type="component" value="Unassembled WGS sequence"/>
</dbReference>
<evidence type="ECO:0000313" key="1">
    <source>
        <dbReference type="EMBL" id="MDN5201267.1"/>
    </source>
</evidence>
<accession>A0ABT8KKM4</accession>
<protein>
    <submittedName>
        <fullName evidence="1">DUF3892 domain-containing protein</fullName>
    </submittedName>
</protein>
<name>A0ABT8KKM4_9BACT</name>
<organism evidence="1 2">
    <name type="scientific">Splendidivirga corallicola</name>
    <dbReference type="NCBI Taxonomy" id="3051826"/>
    <lineage>
        <taxon>Bacteria</taxon>
        <taxon>Pseudomonadati</taxon>
        <taxon>Bacteroidota</taxon>
        <taxon>Cytophagia</taxon>
        <taxon>Cytophagales</taxon>
        <taxon>Splendidivirgaceae</taxon>
        <taxon>Splendidivirga</taxon>
    </lineage>
</organism>
<gene>
    <name evidence="1" type="ORF">QQ008_07840</name>
</gene>
<reference evidence="1" key="1">
    <citation type="submission" date="2023-06" db="EMBL/GenBank/DDBJ databases">
        <title>Genomic of Parafulvivirga corallium.</title>
        <authorList>
            <person name="Wang G."/>
        </authorList>
    </citation>
    <scope>NUCLEOTIDE SEQUENCE</scope>
    <source>
        <strain evidence="1">BMA10</strain>
    </source>
</reference>
<dbReference type="InterPro" id="IPR024997">
    <property type="entry name" value="DUF3892"/>
</dbReference>
<comment type="caution">
    <text evidence="1">The sequence shown here is derived from an EMBL/GenBank/DDBJ whole genome shotgun (WGS) entry which is preliminary data.</text>
</comment>